<gene>
    <name evidence="2" type="ORF">AKJ08_1515</name>
</gene>
<evidence type="ECO:0000313" key="2">
    <source>
        <dbReference type="EMBL" id="AKU91128.1"/>
    </source>
</evidence>
<dbReference type="InterPro" id="IPR010093">
    <property type="entry name" value="SinI_DNA-bd"/>
</dbReference>
<name>A0A0K1PC65_9BACT</name>
<feature type="domain" description="Helix-turn-helix" evidence="1">
    <location>
        <begin position="8"/>
        <end position="51"/>
    </location>
</feature>
<accession>A0A0K1PC65</accession>
<keyword evidence="3" id="KW-1185">Reference proteome</keyword>
<dbReference type="KEGG" id="vin:AKJ08_1515"/>
<dbReference type="NCBIfam" id="TIGR01764">
    <property type="entry name" value="excise"/>
    <property type="match status" value="1"/>
</dbReference>
<sequence>MQATAGGLLSVRLVATFLGVSTATVYKLYASGDLQSIRVGAAQRVSREALAR</sequence>
<organism evidence="2 3">
    <name type="scientific">Vulgatibacter incomptus</name>
    <dbReference type="NCBI Taxonomy" id="1391653"/>
    <lineage>
        <taxon>Bacteria</taxon>
        <taxon>Pseudomonadati</taxon>
        <taxon>Myxococcota</taxon>
        <taxon>Myxococcia</taxon>
        <taxon>Myxococcales</taxon>
        <taxon>Cystobacterineae</taxon>
        <taxon>Vulgatibacteraceae</taxon>
        <taxon>Vulgatibacter</taxon>
    </lineage>
</organism>
<dbReference type="GO" id="GO:0003677">
    <property type="term" value="F:DNA binding"/>
    <property type="evidence" value="ECO:0007669"/>
    <property type="project" value="InterPro"/>
</dbReference>
<evidence type="ECO:0000259" key="1">
    <source>
        <dbReference type="Pfam" id="PF12728"/>
    </source>
</evidence>
<dbReference type="EMBL" id="CP012332">
    <property type="protein sequence ID" value="AKU91128.1"/>
    <property type="molecule type" value="Genomic_DNA"/>
</dbReference>
<dbReference type="Pfam" id="PF12728">
    <property type="entry name" value="HTH_17"/>
    <property type="match status" value="1"/>
</dbReference>
<dbReference type="Proteomes" id="UP000055590">
    <property type="component" value="Chromosome"/>
</dbReference>
<dbReference type="AlphaFoldDB" id="A0A0K1PC65"/>
<evidence type="ECO:0000313" key="3">
    <source>
        <dbReference type="Proteomes" id="UP000055590"/>
    </source>
</evidence>
<proteinExistence type="predicted"/>
<dbReference type="InterPro" id="IPR041657">
    <property type="entry name" value="HTH_17"/>
</dbReference>
<reference evidence="2 3" key="1">
    <citation type="submission" date="2015-08" db="EMBL/GenBank/DDBJ databases">
        <authorList>
            <person name="Babu N.S."/>
            <person name="Beckwith C.J."/>
            <person name="Beseler K.G."/>
            <person name="Brison A."/>
            <person name="Carone J.V."/>
            <person name="Caskin T.P."/>
            <person name="Diamond M."/>
            <person name="Durham M.E."/>
            <person name="Foxe J.M."/>
            <person name="Go M."/>
            <person name="Henderson B.A."/>
            <person name="Jones I.B."/>
            <person name="McGettigan J.A."/>
            <person name="Micheletti S.J."/>
            <person name="Nasrallah M.E."/>
            <person name="Ortiz D."/>
            <person name="Piller C.R."/>
            <person name="Privatt S.R."/>
            <person name="Schneider S.L."/>
            <person name="Sharp S."/>
            <person name="Smith T.C."/>
            <person name="Stanton J.D."/>
            <person name="Ullery H.E."/>
            <person name="Wilson R.J."/>
            <person name="Serrano M.G."/>
            <person name="Buck G."/>
            <person name="Lee V."/>
            <person name="Wang Y."/>
            <person name="Carvalho R."/>
            <person name="Voegtly L."/>
            <person name="Shi R."/>
            <person name="Duckworth R."/>
            <person name="Johnson A."/>
            <person name="Loviza R."/>
            <person name="Walstead R."/>
            <person name="Shah Z."/>
            <person name="Kiflezghi M."/>
            <person name="Wade K."/>
            <person name="Ball S.L."/>
            <person name="Bradley K.W."/>
            <person name="Asai D.J."/>
            <person name="Bowman C.A."/>
            <person name="Russell D.A."/>
            <person name="Pope W.H."/>
            <person name="Jacobs-Sera D."/>
            <person name="Hendrix R.W."/>
            <person name="Hatfull G.F."/>
        </authorList>
    </citation>
    <scope>NUCLEOTIDE SEQUENCE [LARGE SCALE GENOMIC DNA]</scope>
    <source>
        <strain evidence="2 3">DSM 27710</strain>
    </source>
</reference>
<protein>
    <recommendedName>
        <fullName evidence="1">Helix-turn-helix domain-containing protein</fullName>
    </recommendedName>
</protein>